<keyword evidence="1" id="KW-0479">Metal-binding</keyword>
<evidence type="ECO:0000259" key="4">
    <source>
        <dbReference type="PROSITE" id="PS50222"/>
    </source>
</evidence>
<name>A0A671ENQ3_RHIFE</name>
<organism evidence="5 6">
    <name type="scientific">Rhinolophus ferrumequinum</name>
    <name type="common">Greater horseshoe bat</name>
    <dbReference type="NCBI Taxonomy" id="59479"/>
    <lineage>
        <taxon>Eukaryota</taxon>
        <taxon>Metazoa</taxon>
        <taxon>Chordata</taxon>
        <taxon>Craniata</taxon>
        <taxon>Vertebrata</taxon>
        <taxon>Euteleostomi</taxon>
        <taxon>Mammalia</taxon>
        <taxon>Eutheria</taxon>
        <taxon>Laurasiatheria</taxon>
        <taxon>Chiroptera</taxon>
        <taxon>Yinpterochiroptera</taxon>
        <taxon>Rhinolophoidea</taxon>
        <taxon>Rhinolophidae</taxon>
        <taxon>Rhinolophinae</taxon>
        <taxon>Rhinolophus</taxon>
    </lineage>
</organism>
<keyword evidence="3" id="KW-0106">Calcium</keyword>
<dbReference type="InParanoid" id="A0A671ENQ3"/>
<dbReference type="GO" id="GO:0005615">
    <property type="term" value="C:extracellular space"/>
    <property type="evidence" value="ECO:0007669"/>
    <property type="project" value="TreeGrafter"/>
</dbReference>
<evidence type="ECO:0000313" key="5">
    <source>
        <dbReference type="Ensembl" id="ENSRFEP00010012057.1"/>
    </source>
</evidence>
<dbReference type="InterPro" id="IPR013787">
    <property type="entry name" value="S100_Ca-bd_sub"/>
</dbReference>
<dbReference type="GeneTree" id="ENSGT00940000154172"/>
<dbReference type="PANTHER" id="PTHR11639:SF60">
    <property type="entry name" value="PROTEIN S100-A11"/>
    <property type="match status" value="1"/>
</dbReference>
<dbReference type="OMA" id="HERCMES"/>
<accession>A0A671ENQ3</accession>
<feature type="domain" description="EF-hand" evidence="4">
    <location>
        <begin position="52"/>
        <end position="87"/>
    </location>
</feature>
<dbReference type="SMART" id="SM01394">
    <property type="entry name" value="S_100"/>
    <property type="match status" value="1"/>
</dbReference>
<dbReference type="InterPro" id="IPR028482">
    <property type="entry name" value="S100A11"/>
</dbReference>
<dbReference type="PANTHER" id="PTHR11639">
    <property type="entry name" value="S100 CALCIUM-BINDING PROTEIN"/>
    <property type="match status" value="1"/>
</dbReference>
<dbReference type="GO" id="GO:0048306">
    <property type="term" value="F:calcium-dependent protein binding"/>
    <property type="evidence" value="ECO:0007669"/>
    <property type="project" value="InterPro"/>
</dbReference>
<keyword evidence="6" id="KW-1185">Reference proteome</keyword>
<dbReference type="GO" id="GO:0042127">
    <property type="term" value="P:regulation of cell population proliferation"/>
    <property type="evidence" value="ECO:0007669"/>
    <property type="project" value="InterPro"/>
</dbReference>
<evidence type="ECO:0000256" key="1">
    <source>
        <dbReference type="ARBA" id="ARBA00022723"/>
    </source>
</evidence>
<dbReference type="InterPro" id="IPR011992">
    <property type="entry name" value="EF-hand-dom_pair"/>
</dbReference>
<dbReference type="Ensembl" id="ENSRFET00010013189.1">
    <property type="protein sequence ID" value="ENSRFEP00010012057.1"/>
    <property type="gene ID" value="ENSRFEG00010008188.1"/>
</dbReference>
<dbReference type="SUPFAM" id="SSF47473">
    <property type="entry name" value="EF-hand"/>
    <property type="match status" value="1"/>
</dbReference>
<reference evidence="5" key="5">
    <citation type="submission" date="2025-09" db="UniProtKB">
        <authorList>
            <consortium name="Ensembl"/>
        </authorList>
    </citation>
    <scope>IDENTIFICATION</scope>
</reference>
<proteinExistence type="predicted"/>
<dbReference type="AlphaFoldDB" id="A0A671ENQ3"/>
<evidence type="ECO:0000313" key="6">
    <source>
        <dbReference type="Proteomes" id="UP000472240"/>
    </source>
</evidence>
<reference evidence="5 6" key="1">
    <citation type="journal article" date="2015" name="Annu Rev Anim Biosci">
        <title>The Genome 10K Project: a way forward.</title>
        <authorList>
            <person name="Koepfli K.P."/>
            <person name="Paten B."/>
            <person name="O'Brien S.J."/>
            <person name="Koepfli K.P."/>
            <person name="Paten B."/>
            <person name="Antunes A."/>
            <person name="Belov K."/>
            <person name="Bustamante C."/>
            <person name="Castoe T.A."/>
            <person name="Clawson H."/>
            <person name="Crawford A.J."/>
            <person name="Diekhans M."/>
            <person name="Distel D."/>
            <person name="Durbin R."/>
            <person name="Earl D."/>
            <person name="Fujita M.K."/>
            <person name="Gamble T."/>
            <person name="Georges A."/>
            <person name="Gemmell N."/>
            <person name="Gilbert M.T."/>
            <person name="Graves J.M."/>
            <person name="Green R.E."/>
            <person name="Hickey G."/>
            <person name="Jarvis E.D."/>
            <person name="Johnson W."/>
            <person name="Komissarov A."/>
            <person name="Korf I."/>
            <person name="Kuhn R."/>
            <person name="Larkin D.M."/>
            <person name="Lewin H."/>
            <person name="Lopez J.V."/>
            <person name="Ma J."/>
            <person name="Marques-Bonet T."/>
            <person name="Miller W."/>
            <person name="Murphy R."/>
            <person name="Pevzner P."/>
            <person name="Shapiro B."/>
            <person name="Steiner C."/>
            <person name="Tamazian G."/>
            <person name="Venkatesh B."/>
            <person name="Wang J."/>
            <person name="Wayne R."/>
            <person name="Wiley E."/>
            <person name="Yang H."/>
            <person name="Zhang G."/>
            <person name="Haussler D."/>
            <person name="Ryder O."/>
            <person name="O'Brien S.J."/>
        </authorList>
    </citation>
    <scope>NUCLEOTIDE SEQUENCE</scope>
</reference>
<dbReference type="InterPro" id="IPR002048">
    <property type="entry name" value="EF_hand_dom"/>
</dbReference>
<reference evidence="6" key="3">
    <citation type="submission" date="2018-12" db="EMBL/GenBank/DDBJ databases">
        <title>G10K-VGP greater horseshoe bat female genome, primary haplotype.</title>
        <authorList>
            <person name="Teeling E."/>
            <person name="Myers G."/>
            <person name="Vernes S."/>
            <person name="Pippel M."/>
            <person name="Winkler S."/>
            <person name="Fedrigo O."/>
            <person name="Rhie A."/>
            <person name="Koren S."/>
            <person name="Phillippy A."/>
            <person name="Lewin H."/>
            <person name="Damas J."/>
            <person name="Howe K."/>
            <person name="Mountcastle J."/>
            <person name="Jarvis E.D."/>
        </authorList>
    </citation>
    <scope>NUCLEOTIDE SEQUENCE [LARGE SCALE GENOMIC DNA]</scope>
</reference>
<dbReference type="Pfam" id="PF01023">
    <property type="entry name" value="S_100"/>
    <property type="match status" value="1"/>
</dbReference>
<protein>
    <recommendedName>
        <fullName evidence="4">EF-hand domain-containing protein</fullName>
    </recommendedName>
</protein>
<dbReference type="PROSITE" id="PS00018">
    <property type="entry name" value="EF_HAND_1"/>
    <property type="match status" value="1"/>
</dbReference>
<reference evidence="5 6" key="2">
    <citation type="journal article" date="2018" name="Annu Rev Anim Biosci">
        <title>Bat Biology, Genomes, and the Bat1K Project: To Generate Chromosome-Level Genomes for All Living Bat Species.</title>
        <authorList>
            <person name="Teeling E.C."/>
            <person name="Vernes S.C."/>
            <person name="Davalos L.M."/>
            <person name="Ray D.A."/>
            <person name="Gilbert M.T.P."/>
            <person name="Myers E."/>
        </authorList>
    </citation>
    <scope>NUCLEOTIDE SEQUENCE</scope>
</reference>
<gene>
    <name evidence="5" type="primary">LOC117011913</name>
</gene>
<dbReference type="GO" id="GO:0005509">
    <property type="term" value="F:calcium ion binding"/>
    <property type="evidence" value="ECO:0007669"/>
    <property type="project" value="InterPro"/>
</dbReference>
<dbReference type="CDD" id="cd05023">
    <property type="entry name" value="S-100A11"/>
    <property type="match status" value="1"/>
</dbReference>
<evidence type="ECO:0000256" key="3">
    <source>
        <dbReference type="ARBA" id="ARBA00022837"/>
    </source>
</evidence>
<dbReference type="Gene3D" id="1.10.238.10">
    <property type="entry name" value="EF-hand"/>
    <property type="match status" value="1"/>
</dbReference>
<dbReference type="PROSITE" id="PS50222">
    <property type="entry name" value="EF_HAND_2"/>
    <property type="match status" value="1"/>
</dbReference>
<dbReference type="Proteomes" id="UP000472240">
    <property type="component" value="Chromosome 19"/>
</dbReference>
<dbReference type="GO" id="GO:0005737">
    <property type="term" value="C:cytoplasm"/>
    <property type="evidence" value="ECO:0007669"/>
    <property type="project" value="TreeGrafter"/>
</dbReference>
<dbReference type="InterPro" id="IPR018247">
    <property type="entry name" value="EF_Hand_1_Ca_BS"/>
</dbReference>
<sequence length="99" mass="11250">MSSPTETEQCIKSLIAVFQKYAGKVRNKCNLSKTEFLTFMNIELAAFTKNQKDPGVLDCMMKKLDLNCEGQLDFQEFLNLIGDLAVACHDFFTRSQKCI</sequence>
<keyword evidence="2" id="KW-0677">Repeat</keyword>
<evidence type="ECO:0000256" key="2">
    <source>
        <dbReference type="ARBA" id="ARBA00022737"/>
    </source>
</evidence>
<reference evidence="5" key="4">
    <citation type="submission" date="2025-08" db="UniProtKB">
        <authorList>
            <consortium name="Ensembl"/>
        </authorList>
    </citation>
    <scope>IDENTIFICATION</scope>
</reference>
<dbReference type="GO" id="GO:0044548">
    <property type="term" value="F:S100 protein binding"/>
    <property type="evidence" value="ECO:0007669"/>
    <property type="project" value="TreeGrafter"/>
</dbReference>